<dbReference type="GO" id="GO:0005886">
    <property type="term" value="C:plasma membrane"/>
    <property type="evidence" value="ECO:0007669"/>
    <property type="project" value="TreeGrafter"/>
</dbReference>
<accession>A0A851HGY3</accession>
<dbReference type="PANTHER" id="PTHR23076">
    <property type="entry name" value="METALLOPROTEASE M41 FTSH"/>
    <property type="match status" value="1"/>
</dbReference>
<keyword evidence="11" id="KW-1133">Transmembrane helix</keyword>
<dbReference type="CDD" id="cd19501">
    <property type="entry name" value="RecA-like_FtsH"/>
    <property type="match status" value="1"/>
</dbReference>
<keyword evidence="14" id="KW-1185">Reference proteome</keyword>
<keyword evidence="8 10" id="KW-0067">ATP-binding</keyword>
<proteinExistence type="inferred from homology"/>
<evidence type="ECO:0000256" key="10">
    <source>
        <dbReference type="RuleBase" id="RU003651"/>
    </source>
</evidence>
<keyword evidence="3" id="KW-0645">Protease</keyword>
<evidence type="ECO:0000313" key="14">
    <source>
        <dbReference type="Proteomes" id="UP000568109"/>
    </source>
</evidence>
<comment type="similarity">
    <text evidence="10">Belongs to the AAA ATPase family.</text>
</comment>
<keyword evidence="11" id="KW-0472">Membrane</keyword>
<name>A0A851HGY3_9MOLU</name>
<protein>
    <submittedName>
        <fullName evidence="13">AAA family ATPase</fullName>
    </submittedName>
</protein>
<dbReference type="Proteomes" id="UP000568109">
    <property type="component" value="Unassembled WGS sequence"/>
</dbReference>
<keyword evidence="6" id="KW-0378">Hydrolase</keyword>
<dbReference type="GO" id="GO:0008237">
    <property type="term" value="F:metallopeptidase activity"/>
    <property type="evidence" value="ECO:0007669"/>
    <property type="project" value="UniProtKB-KW"/>
</dbReference>
<feature type="transmembrane region" description="Helical" evidence="11">
    <location>
        <begin position="31"/>
        <end position="55"/>
    </location>
</feature>
<keyword evidence="5 10" id="KW-0547">Nucleotide-binding</keyword>
<dbReference type="AlphaFoldDB" id="A0A851HGY3"/>
<comment type="similarity">
    <text evidence="2">In the C-terminal section; belongs to the peptidase M41 family.</text>
</comment>
<keyword evidence="9" id="KW-0482">Metalloprotease</keyword>
<evidence type="ECO:0000256" key="9">
    <source>
        <dbReference type="ARBA" id="ARBA00023049"/>
    </source>
</evidence>
<evidence type="ECO:0000256" key="3">
    <source>
        <dbReference type="ARBA" id="ARBA00022670"/>
    </source>
</evidence>
<comment type="caution">
    <text evidence="13">The sequence shown here is derived from an EMBL/GenBank/DDBJ whole genome shotgun (WGS) entry which is preliminary data.</text>
</comment>
<dbReference type="FunFam" id="3.40.50.300:FF:000001">
    <property type="entry name" value="ATP-dependent zinc metalloprotease FtsH"/>
    <property type="match status" value="1"/>
</dbReference>
<dbReference type="SUPFAM" id="SSF52540">
    <property type="entry name" value="P-loop containing nucleoside triphosphate hydrolases"/>
    <property type="match status" value="1"/>
</dbReference>
<evidence type="ECO:0000256" key="2">
    <source>
        <dbReference type="ARBA" id="ARBA00010044"/>
    </source>
</evidence>
<dbReference type="GO" id="GO:0006508">
    <property type="term" value="P:proteolysis"/>
    <property type="evidence" value="ECO:0007669"/>
    <property type="project" value="UniProtKB-KW"/>
</dbReference>
<evidence type="ECO:0000256" key="8">
    <source>
        <dbReference type="ARBA" id="ARBA00022840"/>
    </source>
</evidence>
<keyword evidence="7" id="KW-0862">Zinc</keyword>
<dbReference type="GO" id="GO:0005524">
    <property type="term" value="F:ATP binding"/>
    <property type="evidence" value="ECO:0007669"/>
    <property type="project" value="UniProtKB-KW"/>
</dbReference>
<dbReference type="PANTHER" id="PTHR23076:SF97">
    <property type="entry name" value="ATP-DEPENDENT ZINC METALLOPROTEASE YME1L1"/>
    <property type="match status" value="1"/>
</dbReference>
<dbReference type="EMBL" id="JABUOH010000010">
    <property type="protein sequence ID" value="NWN45534.1"/>
    <property type="molecule type" value="Genomic_DNA"/>
</dbReference>
<sequence length="299" mass="34026">MVRSMYNEFFLKRKEIKMMFLKRVKNNVKKFFSFILQIKFILLFIVFFVLCFNFLEYIFNKNPKLLSYLHLTYVWSETRIIKFKILKSVEELQQIVFLMYILSIYKMGSIKKNKVSNAQKSLFTFQDVAGNEEEKEDMKEIIDFLKNPAKYKNIGAAIPKGVLLSGPPGTGKTLLAKAVAGEAKVPFYSVSGSEFVEIFVGIGSSRIRKLFKMAKNNAPCVLFIDEIDALGGKRGGNNDSGSRETESTLNQLLTEMDGFSKRTGVIVMAATNRADMLDPALLRPGRFDRQFHVGLPDAK</sequence>
<evidence type="ECO:0000256" key="4">
    <source>
        <dbReference type="ARBA" id="ARBA00022723"/>
    </source>
</evidence>
<comment type="cofactor">
    <cofactor evidence="1">
        <name>Zn(2+)</name>
        <dbReference type="ChEBI" id="CHEBI:29105"/>
    </cofactor>
</comment>
<keyword evidence="11" id="KW-0812">Transmembrane</keyword>
<dbReference type="PROSITE" id="PS00674">
    <property type="entry name" value="AAA"/>
    <property type="match status" value="1"/>
</dbReference>
<reference evidence="13 14" key="1">
    <citation type="submission" date="2020-06" db="EMBL/GenBank/DDBJ databases">
        <title>Draft genome sequence of Candidatus Phytoplasma pruni (X-disease group, subgroup 16SrIII-B) strain ChTDIII from Argentina.</title>
        <authorList>
            <person name="Fernandez F.D."/>
            <person name="Zuebert C."/>
            <person name="Huettel B."/>
            <person name="Kube M."/>
            <person name="Conci L.R."/>
        </authorList>
    </citation>
    <scope>NUCLEOTIDE SEQUENCE [LARGE SCALE GENOMIC DNA]</scope>
    <source>
        <strain evidence="13 14">ChTDIII</strain>
    </source>
</reference>
<evidence type="ECO:0000256" key="7">
    <source>
        <dbReference type="ARBA" id="ARBA00022833"/>
    </source>
</evidence>
<evidence type="ECO:0000256" key="11">
    <source>
        <dbReference type="SAM" id="Phobius"/>
    </source>
</evidence>
<dbReference type="GO" id="GO:0004176">
    <property type="term" value="F:ATP-dependent peptidase activity"/>
    <property type="evidence" value="ECO:0007669"/>
    <property type="project" value="TreeGrafter"/>
</dbReference>
<keyword evidence="4" id="KW-0479">Metal-binding</keyword>
<dbReference type="GO" id="GO:0016887">
    <property type="term" value="F:ATP hydrolysis activity"/>
    <property type="evidence" value="ECO:0007669"/>
    <property type="project" value="InterPro"/>
</dbReference>
<dbReference type="Pfam" id="PF00004">
    <property type="entry name" value="AAA"/>
    <property type="match status" value="1"/>
</dbReference>
<dbReference type="InterPro" id="IPR003593">
    <property type="entry name" value="AAA+_ATPase"/>
</dbReference>
<evidence type="ECO:0000259" key="12">
    <source>
        <dbReference type="SMART" id="SM00382"/>
    </source>
</evidence>
<dbReference type="InterPro" id="IPR027417">
    <property type="entry name" value="P-loop_NTPase"/>
</dbReference>
<dbReference type="InterPro" id="IPR003959">
    <property type="entry name" value="ATPase_AAA_core"/>
</dbReference>
<feature type="domain" description="AAA+ ATPase" evidence="12">
    <location>
        <begin position="158"/>
        <end position="297"/>
    </location>
</feature>
<evidence type="ECO:0000256" key="1">
    <source>
        <dbReference type="ARBA" id="ARBA00001947"/>
    </source>
</evidence>
<dbReference type="InterPro" id="IPR003960">
    <property type="entry name" value="ATPase_AAA_CS"/>
</dbReference>
<evidence type="ECO:0000256" key="6">
    <source>
        <dbReference type="ARBA" id="ARBA00022801"/>
    </source>
</evidence>
<feature type="non-terminal residue" evidence="13">
    <location>
        <position position="299"/>
    </location>
</feature>
<evidence type="ECO:0000256" key="5">
    <source>
        <dbReference type="ARBA" id="ARBA00022741"/>
    </source>
</evidence>
<dbReference type="SMART" id="SM00382">
    <property type="entry name" value="AAA"/>
    <property type="match status" value="1"/>
</dbReference>
<dbReference type="Gene3D" id="3.40.50.300">
    <property type="entry name" value="P-loop containing nucleotide triphosphate hydrolases"/>
    <property type="match status" value="1"/>
</dbReference>
<dbReference type="GO" id="GO:0046872">
    <property type="term" value="F:metal ion binding"/>
    <property type="evidence" value="ECO:0007669"/>
    <property type="project" value="UniProtKB-KW"/>
</dbReference>
<evidence type="ECO:0000313" key="13">
    <source>
        <dbReference type="EMBL" id="NWN45534.1"/>
    </source>
</evidence>
<organism evidence="13 14">
    <name type="scientific">Candidatus Phytoplasma pruni</name>
    <dbReference type="NCBI Taxonomy" id="479893"/>
    <lineage>
        <taxon>Bacteria</taxon>
        <taxon>Bacillati</taxon>
        <taxon>Mycoplasmatota</taxon>
        <taxon>Mollicutes</taxon>
        <taxon>Acholeplasmatales</taxon>
        <taxon>Acholeplasmataceae</taxon>
        <taxon>Candidatus Phytoplasma</taxon>
        <taxon>16SrIII (X-disease group)</taxon>
    </lineage>
</organism>
<dbReference type="GO" id="GO:0030163">
    <property type="term" value="P:protein catabolic process"/>
    <property type="evidence" value="ECO:0007669"/>
    <property type="project" value="TreeGrafter"/>
</dbReference>
<gene>
    <name evidence="13" type="ORF">HR065_00345</name>
</gene>